<gene>
    <name evidence="2" type="ORF">JYK14_02990</name>
</gene>
<name>A0ABT1D0F0_9PROT</name>
<dbReference type="Proteomes" id="UP001523392">
    <property type="component" value="Unassembled WGS sequence"/>
</dbReference>
<reference evidence="2 3" key="1">
    <citation type="submission" date="2021-12" db="EMBL/GenBank/DDBJ databases">
        <title>Siccirubricoccus leaddurans sp. nov., a high concentration Zn2+ tolerance bacterium.</title>
        <authorList>
            <person name="Cao Y."/>
        </authorList>
    </citation>
    <scope>NUCLEOTIDE SEQUENCE [LARGE SCALE GENOMIC DNA]</scope>
    <source>
        <strain evidence="2 3">KC 17139</strain>
    </source>
</reference>
<accession>A0ABT1D0F0</accession>
<proteinExistence type="predicted"/>
<dbReference type="InterPro" id="IPR041519">
    <property type="entry name" value="HEPN_RiboL-PSP"/>
</dbReference>
<feature type="domain" description="RiboL-PSP-HEPN" evidence="1">
    <location>
        <begin position="51"/>
        <end position="261"/>
    </location>
</feature>
<keyword evidence="3" id="KW-1185">Reference proteome</keyword>
<evidence type="ECO:0000313" key="3">
    <source>
        <dbReference type="Proteomes" id="UP001523392"/>
    </source>
</evidence>
<protein>
    <recommendedName>
        <fullName evidence="1">RiboL-PSP-HEPN domain-containing protein</fullName>
    </recommendedName>
</protein>
<evidence type="ECO:0000313" key="2">
    <source>
        <dbReference type="EMBL" id="MCO6415142.1"/>
    </source>
</evidence>
<dbReference type="Pfam" id="PF18735">
    <property type="entry name" value="HEPN_RiboL-PSP"/>
    <property type="match status" value="1"/>
</dbReference>
<dbReference type="EMBL" id="JAFIRR010000016">
    <property type="protein sequence ID" value="MCO6415142.1"/>
    <property type="molecule type" value="Genomic_DNA"/>
</dbReference>
<sequence length="364" mass="40994">MKVALQSFLAGTTELERFLDSSAKEAALLSLLLPEERRGQMEREERALLDHLAGAVTDRRRYIYAVAIVSLYGLLERYIDGLIADYIERFSSLVPSFGDMPEAIRKNHFDLSIELARLAADDRYRLDLRKEEIIMNLHGCLSGAVPFQLNSAAFAIHRGNVNLQRIGDFLSRLGVAPHLPKVFRACTMQTYLRSRDPDRDYSRISDSDLEAVLQPIDDLVARRNEVSHGVVNVDNLESIDLLHERCRFVAAYGTSLHEVLMQEVIERQIGLPDATALGRALKVFNRTIVCFKHSQCRIKVGDILVARTGDPIMPFRFAPIDSIQIDGENRDEITLTEDTQFAMKTSLRASESFEYVVLPAADAA</sequence>
<organism evidence="2 3">
    <name type="scientific">Siccirubricoccus soli</name>
    <dbReference type="NCBI Taxonomy" id="2899147"/>
    <lineage>
        <taxon>Bacteria</taxon>
        <taxon>Pseudomonadati</taxon>
        <taxon>Pseudomonadota</taxon>
        <taxon>Alphaproteobacteria</taxon>
        <taxon>Acetobacterales</taxon>
        <taxon>Roseomonadaceae</taxon>
        <taxon>Siccirubricoccus</taxon>
    </lineage>
</organism>
<dbReference type="RefSeq" id="WP_252951750.1">
    <property type="nucleotide sequence ID" value="NZ_JAFIRR010000016.1"/>
</dbReference>
<comment type="caution">
    <text evidence="2">The sequence shown here is derived from an EMBL/GenBank/DDBJ whole genome shotgun (WGS) entry which is preliminary data.</text>
</comment>
<evidence type="ECO:0000259" key="1">
    <source>
        <dbReference type="Pfam" id="PF18735"/>
    </source>
</evidence>